<gene>
    <name evidence="2" type="ORF">EVAR_81673_1</name>
</gene>
<name>A0A4C1V257_EUMVA</name>
<reference evidence="2 3" key="1">
    <citation type="journal article" date="2019" name="Commun. Biol.">
        <title>The bagworm genome reveals a unique fibroin gene that provides high tensile strength.</title>
        <authorList>
            <person name="Kono N."/>
            <person name="Nakamura H."/>
            <person name="Ohtoshi R."/>
            <person name="Tomita M."/>
            <person name="Numata K."/>
            <person name="Arakawa K."/>
        </authorList>
    </citation>
    <scope>NUCLEOTIDE SEQUENCE [LARGE SCALE GENOMIC DNA]</scope>
</reference>
<proteinExistence type="predicted"/>
<evidence type="ECO:0000256" key="1">
    <source>
        <dbReference type="SAM" id="MobiDB-lite"/>
    </source>
</evidence>
<evidence type="ECO:0000313" key="3">
    <source>
        <dbReference type="Proteomes" id="UP000299102"/>
    </source>
</evidence>
<protein>
    <submittedName>
        <fullName evidence="2">Uncharacterized protein</fullName>
    </submittedName>
</protein>
<accession>A0A4C1V257</accession>
<comment type="caution">
    <text evidence="2">The sequence shown here is derived from an EMBL/GenBank/DDBJ whole genome shotgun (WGS) entry which is preliminary data.</text>
</comment>
<feature type="compositionally biased region" description="Polar residues" evidence="1">
    <location>
        <begin position="7"/>
        <end position="20"/>
    </location>
</feature>
<organism evidence="2 3">
    <name type="scientific">Eumeta variegata</name>
    <name type="common">Bagworm moth</name>
    <name type="synonym">Eumeta japonica</name>
    <dbReference type="NCBI Taxonomy" id="151549"/>
    <lineage>
        <taxon>Eukaryota</taxon>
        <taxon>Metazoa</taxon>
        <taxon>Ecdysozoa</taxon>
        <taxon>Arthropoda</taxon>
        <taxon>Hexapoda</taxon>
        <taxon>Insecta</taxon>
        <taxon>Pterygota</taxon>
        <taxon>Neoptera</taxon>
        <taxon>Endopterygota</taxon>
        <taxon>Lepidoptera</taxon>
        <taxon>Glossata</taxon>
        <taxon>Ditrysia</taxon>
        <taxon>Tineoidea</taxon>
        <taxon>Psychidae</taxon>
        <taxon>Oiketicinae</taxon>
        <taxon>Eumeta</taxon>
    </lineage>
</organism>
<evidence type="ECO:0000313" key="2">
    <source>
        <dbReference type="EMBL" id="GBP32883.1"/>
    </source>
</evidence>
<keyword evidence="3" id="KW-1185">Reference proteome</keyword>
<dbReference type="AlphaFoldDB" id="A0A4C1V257"/>
<feature type="compositionally biased region" description="Low complexity" evidence="1">
    <location>
        <begin position="54"/>
        <end position="71"/>
    </location>
</feature>
<dbReference type="EMBL" id="BGZK01000266">
    <property type="protein sequence ID" value="GBP32883.1"/>
    <property type="molecule type" value="Genomic_DNA"/>
</dbReference>
<sequence>MHRHRVSTSCGLGYYSSSGQPRPPSLGIKYGKGYDNEYPENDIDKFVRTATPVSRRGSSSASSPVTSQNSSRSHSPSKGNKKRRASSSSSDEETTCSDITLVGSDDESGSESEKFSSKSIASLILVEGKYKKAIRRALKKSKIDCSSPVRDMEVVIDRVTEAGEKPNAPPKDKAPRPICLLKEANFVQILADCTVCGLTILRPSGLPMTALKLLALMWKLLGVSINT</sequence>
<feature type="region of interest" description="Disordered" evidence="1">
    <location>
        <begin position="1"/>
        <end position="113"/>
    </location>
</feature>
<dbReference type="Proteomes" id="UP000299102">
    <property type="component" value="Unassembled WGS sequence"/>
</dbReference>